<keyword evidence="1" id="KW-0812">Transmembrane</keyword>
<feature type="transmembrane region" description="Helical" evidence="1">
    <location>
        <begin position="99"/>
        <end position="115"/>
    </location>
</feature>
<evidence type="ECO:0000256" key="1">
    <source>
        <dbReference type="SAM" id="Phobius"/>
    </source>
</evidence>
<feature type="transmembrane region" description="Helical" evidence="1">
    <location>
        <begin position="332"/>
        <end position="352"/>
    </location>
</feature>
<dbReference type="RefSeq" id="WP_075797156.1">
    <property type="nucleotide sequence ID" value="NZ_CP015583.1"/>
</dbReference>
<proteinExistence type="predicted"/>
<keyword evidence="1" id="KW-1133">Transmembrane helix</keyword>
<feature type="transmembrane region" description="Helical" evidence="1">
    <location>
        <begin position="122"/>
        <end position="143"/>
    </location>
</feature>
<feature type="transmembrane region" description="Helical" evidence="1">
    <location>
        <begin position="364"/>
        <end position="381"/>
    </location>
</feature>
<feature type="transmembrane region" description="Helical" evidence="1">
    <location>
        <begin position="38"/>
        <end position="55"/>
    </location>
</feature>
<reference evidence="2 3" key="1">
    <citation type="submission" date="2016-05" db="EMBL/GenBank/DDBJ databases">
        <title>Complete Genome and Methylome Analysis of Psychrotrophic Bacterial Isolates from Antarctic Lake Untersee.</title>
        <authorList>
            <person name="Fomenkov A."/>
            <person name="Akimov V.N."/>
            <person name="Vasilyeva L.V."/>
            <person name="Andersen D."/>
            <person name="Vincze T."/>
            <person name="Roberts R.J."/>
        </authorList>
    </citation>
    <scope>NUCLEOTIDE SEQUENCE [LARGE SCALE GENOMIC DNA]</scope>
    <source>
        <strain evidence="2 3">U14-5</strain>
    </source>
</reference>
<accession>A0A1L7ABN1</accession>
<sequence length="406" mass="41011">MPRFDAAAPGSLAGMAAAVLFLAGALKSVPQTAALPDITILSAGALAVFFPWLLASRRWTVLRPVALPLAASGGLWLWMVLAATWSSSAEILAQKLPEAVLLGPAMLAAGMATGADAAARRWLVATAMLTGPFVAAGVAWGLASGDVVLGGLVGATDATRVQYQLAGLAMACGAGLAAVRLVEAGPAGRVFWALLLLGLALGALLPGGRAALLSLGVAVTLAPAARLWTGRRPLAAAGWISAMALAGGLGLGLLYADPGRSQGLRTLERFTGEGIAASARPVLWSAALDWAGAAMPLGLGAGGFTVAAGYGERRGMYPHNHALESLAEEGPLGLLLWLGAFGGGAALVLVRLLALPDDLEPERAGRIVALVIPVAIGAMVSTDLGNRMVWFALGLALSLGIRAQRA</sequence>
<evidence type="ECO:0000313" key="3">
    <source>
        <dbReference type="Proteomes" id="UP000185494"/>
    </source>
</evidence>
<dbReference type="EMBL" id="CP015583">
    <property type="protein sequence ID" value="APT56205.1"/>
    <property type="molecule type" value="Genomic_DNA"/>
</dbReference>
<feature type="transmembrane region" description="Helical" evidence="1">
    <location>
        <begin position="189"/>
        <end position="205"/>
    </location>
</feature>
<keyword evidence="1" id="KW-0472">Membrane</keyword>
<feature type="transmembrane region" description="Helical" evidence="1">
    <location>
        <begin position="236"/>
        <end position="256"/>
    </location>
</feature>
<feature type="transmembrane region" description="Helical" evidence="1">
    <location>
        <begin position="67"/>
        <end position="87"/>
    </location>
</feature>
<evidence type="ECO:0000313" key="2">
    <source>
        <dbReference type="EMBL" id="APT56205.1"/>
    </source>
</evidence>
<dbReference type="AlphaFoldDB" id="A0A1L7ABN1"/>
<gene>
    <name evidence="2" type="ORF">RGI145_02850</name>
</gene>
<dbReference type="KEGG" id="rgi:RGI145_02850"/>
<dbReference type="Proteomes" id="UP000185494">
    <property type="component" value="Chromosome 1"/>
</dbReference>
<name>A0A1L7ABN1_9PROT</name>
<dbReference type="STRING" id="257708.RGI145_02850"/>
<organism evidence="2 3">
    <name type="scientific">Roseomonas gilardii</name>
    <dbReference type="NCBI Taxonomy" id="257708"/>
    <lineage>
        <taxon>Bacteria</taxon>
        <taxon>Pseudomonadati</taxon>
        <taxon>Pseudomonadota</taxon>
        <taxon>Alphaproteobacteria</taxon>
        <taxon>Acetobacterales</taxon>
        <taxon>Roseomonadaceae</taxon>
        <taxon>Roseomonas</taxon>
    </lineage>
</organism>
<protein>
    <submittedName>
        <fullName evidence="2">O-antigen polymerase</fullName>
    </submittedName>
</protein>
<feature type="transmembrane region" description="Helical" evidence="1">
    <location>
        <begin position="290"/>
        <end position="311"/>
    </location>
</feature>